<gene>
    <name evidence="2" type="ORF">UFOVP181_467</name>
    <name evidence="1" type="ORF">UFOVP57_174</name>
</gene>
<name>A0A6J5KZV1_9CAUD</name>
<dbReference type="EMBL" id="LR798231">
    <property type="protein sequence ID" value="CAB5209412.1"/>
    <property type="molecule type" value="Genomic_DNA"/>
</dbReference>
<protein>
    <submittedName>
        <fullName evidence="1">Uncharacterized protein</fullName>
    </submittedName>
</protein>
<evidence type="ECO:0000313" key="2">
    <source>
        <dbReference type="EMBL" id="CAB5209412.1"/>
    </source>
</evidence>
<accession>A0A6J5KZV1</accession>
<reference evidence="1" key="1">
    <citation type="submission" date="2020-04" db="EMBL/GenBank/DDBJ databases">
        <authorList>
            <person name="Chiriac C."/>
            <person name="Salcher M."/>
            <person name="Ghai R."/>
            <person name="Kavagutti S V."/>
        </authorList>
    </citation>
    <scope>NUCLEOTIDE SEQUENCE</scope>
</reference>
<evidence type="ECO:0000313" key="1">
    <source>
        <dbReference type="EMBL" id="CAB4125630.1"/>
    </source>
</evidence>
<organism evidence="1">
    <name type="scientific">uncultured Caudovirales phage</name>
    <dbReference type="NCBI Taxonomy" id="2100421"/>
    <lineage>
        <taxon>Viruses</taxon>
        <taxon>Duplodnaviria</taxon>
        <taxon>Heunggongvirae</taxon>
        <taxon>Uroviricota</taxon>
        <taxon>Caudoviricetes</taxon>
        <taxon>Peduoviridae</taxon>
        <taxon>Maltschvirus</taxon>
        <taxon>Maltschvirus maltsch</taxon>
    </lineage>
</organism>
<sequence length="51" mass="5812">MSRKHFITLAQEISNIPNMEARLLAAIAVARAAQTHNDRFDQQRFLDACKV</sequence>
<dbReference type="EMBL" id="LR796187">
    <property type="protein sequence ID" value="CAB4125630.1"/>
    <property type="molecule type" value="Genomic_DNA"/>
</dbReference>
<proteinExistence type="predicted"/>